<dbReference type="SUPFAM" id="SSF53850">
    <property type="entry name" value="Periplasmic binding protein-like II"/>
    <property type="match status" value="1"/>
</dbReference>
<reference evidence="5" key="1">
    <citation type="submission" date="2025-08" db="UniProtKB">
        <authorList>
            <consortium name="RefSeq"/>
        </authorList>
    </citation>
    <scope>IDENTIFICATION</scope>
    <source>
        <tissue evidence="5">Testes</tissue>
    </source>
</reference>
<keyword evidence="4" id="KW-1185">Reference proteome</keyword>
<evidence type="ECO:0000256" key="2">
    <source>
        <dbReference type="SAM" id="SignalP"/>
    </source>
</evidence>
<accession>A0ABM0GLA4</accession>
<evidence type="ECO:0000313" key="4">
    <source>
        <dbReference type="Proteomes" id="UP000694865"/>
    </source>
</evidence>
<organism evidence="4 5">
    <name type="scientific">Saccoglossus kowalevskii</name>
    <name type="common">Acorn worm</name>
    <dbReference type="NCBI Taxonomy" id="10224"/>
    <lineage>
        <taxon>Eukaryota</taxon>
        <taxon>Metazoa</taxon>
        <taxon>Hemichordata</taxon>
        <taxon>Enteropneusta</taxon>
        <taxon>Harrimaniidae</taxon>
        <taxon>Saccoglossus</taxon>
    </lineage>
</organism>
<dbReference type="PANTHER" id="PTHR35936:SF19">
    <property type="entry name" value="AMINO-ACID-BINDING PROTEIN YXEM-RELATED"/>
    <property type="match status" value="1"/>
</dbReference>
<proteinExistence type="predicted"/>
<gene>
    <name evidence="5" type="primary">LOC100368170</name>
</gene>
<dbReference type="Gene3D" id="3.40.190.10">
    <property type="entry name" value="Periplasmic binding protein-like II"/>
    <property type="match status" value="2"/>
</dbReference>
<keyword evidence="1 2" id="KW-0732">Signal</keyword>
<protein>
    <submittedName>
        <fullName evidence="5">Uncharacterized protein LOC100368170</fullName>
    </submittedName>
</protein>
<dbReference type="GeneID" id="100368170"/>
<name>A0ABM0GLA4_SACKO</name>
<dbReference type="RefSeq" id="XP_002732422.1">
    <property type="nucleotide sequence ID" value="XM_002732376.2"/>
</dbReference>
<sequence length="371" mass="41177">MARLSIAFLICFVALCCGSLTVQGLDSPLFGGELGQERPLLRAIMLSRLVKELGGTKDIPAPLSRGLMAENVAPPVLRVLLNRFASKLQQEQPDENQLLRSIVLFRLVSEQIGKKIIEEFKNQVQSRRVYTFHHTFSWNTALEYIDENGELSGFTLGLIDAVCEEANRTCVSQYDVSKTCYTSQGEQPRAGEGILGRQFDVCVNWVKSNERERALAFTKPHWKDDLTSKFFVKSGNPGGFDPKDMSASTVGFVDGWMCDEHCILSGSDLAAPSATKYYNDVSDLVKGLEDGEVDAFFLYAYLADTSLYEAVGDAVVCNEGTVHMMTRKDSDVLEWWNDSLDRVIASGKYYGLCNKARSAYGSKGDIKCITN</sequence>
<evidence type="ECO:0000259" key="3">
    <source>
        <dbReference type="Pfam" id="PF00497"/>
    </source>
</evidence>
<feature type="domain" description="Solute-binding protein family 3/N-terminal" evidence="3">
    <location>
        <begin position="142"/>
        <end position="354"/>
    </location>
</feature>
<dbReference type="Proteomes" id="UP000694865">
    <property type="component" value="Unplaced"/>
</dbReference>
<evidence type="ECO:0000313" key="5">
    <source>
        <dbReference type="RefSeq" id="XP_002732422.1"/>
    </source>
</evidence>
<dbReference type="PANTHER" id="PTHR35936">
    <property type="entry name" value="MEMBRANE-BOUND LYTIC MUREIN TRANSGLYCOSYLASE F"/>
    <property type="match status" value="1"/>
</dbReference>
<dbReference type="InterPro" id="IPR001638">
    <property type="entry name" value="Solute-binding_3/MltF_N"/>
</dbReference>
<evidence type="ECO:0000256" key="1">
    <source>
        <dbReference type="ARBA" id="ARBA00022729"/>
    </source>
</evidence>
<feature type="chain" id="PRO_5046646328" evidence="2">
    <location>
        <begin position="19"/>
        <end position="371"/>
    </location>
</feature>
<dbReference type="Pfam" id="PF00497">
    <property type="entry name" value="SBP_bac_3"/>
    <property type="match status" value="1"/>
</dbReference>
<feature type="signal peptide" evidence="2">
    <location>
        <begin position="1"/>
        <end position="18"/>
    </location>
</feature>